<dbReference type="EMBL" id="AMEM01000017">
    <property type="protein sequence ID" value="EKX90698.1"/>
    <property type="molecule type" value="Genomic_DNA"/>
</dbReference>
<evidence type="ECO:0000256" key="10">
    <source>
        <dbReference type="ARBA" id="ARBA00022977"/>
    </source>
</evidence>
<dbReference type="SUPFAM" id="SSF53613">
    <property type="entry name" value="Ribokinase-like"/>
    <property type="match status" value="1"/>
</dbReference>
<evidence type="ECO:0000313" key="13">
    <source>
        <dbReference type="Proteomes" id="UP000010445"/>
    </source>
</evidence>
<feature type="binding site" evidence="11">
    <location>
        <position position="138"/>
    </location>
    <ligand>
        <name>ATP</name>
        <dbReference type="ChEBI" id="CHEBI:30616"/>
    </ligand>
</feature>
<dbReference type="STRING" id="1035195.HMPREF9997_01194"/>
<dbReference type="InterPro" id="IPR000417">
    <property type="entry name" value="Hyethyz_kinase"/>
</dbReference>
<dbReference type="AlphaFoldDB" id="L1MHD5"/>
<dbReference type="InterPro" id="IPR029056">
    <property type="entry name" value="Ribokinase-like"/>
</dbReference>
<evidence type="ECO:0000256" key="5">
    <source>
        <dbReference type="ARBA" id="ARBA00022723"/>
    </source>
</evidence>
<keyword evidence="5 11" id="KW-0479">Metal-binding</keyword>
<keyword evidence="4 11" id="KW-0808">Transferase</keyword>
<dbReference type="NCBIfam" id="NF006830">
    <property type="entry name" value="PRK09355.1"/>
    <property type="match status" value="1"/>
</dbReference>
<accession>L1MHD5</accession>
<dbReference type="Proteomes" id="UP000010445">
    <property type="component" value="Unassembled WGS sequence"/>
</dbReference>
<dbReference type="PATRIC" id="fig|1035195.3.peg.1075"/>
<comment type="cofactor">
    <cofactor evidence="2 11">
        <name>Mg(2+)</name>
        <dbReference type="ChEBI" id="CHEBI:18420"/>
    </cofactor>
</comment>
<keyword evidence="13" id="KW-1185">Reference proteome</keyword>
<comment type="catalytic activity">
    <reaction evidence="1 11">
        <text>5-(2-hydroxyethyl)-4-methylthiazole + ATP = 4-methyl-5-(2-phosphooxyethyl)-thiazole + ADP + H(+)</text>
        <dbReference type="Rhea" id="RHEA:24212"/>
        <dbReference type="ChEBI" id="CHEBI:15378"/>
        <dbReference type="ChEBI" id="CHEBI:17957"/>
        <dbReference type="ChEBI" id="CHEBI:30616"/>
        <dbReference type="ChEBI" id="CHEBI:58296"/>
        <dbReference type="ChEBI" id="CHEBI:456216"/>
        <dbReference type="EC" id="2.7.1.50"/>
    </reaction>
</comment>
<dbReference type="GO" id="GO:0005524">
    <property type="term" value="F:ATP binding"/>
    <property type="evidence" value="ECO:0007669"/>
    <property type="project" value="UniProtKB-UniRule"/>
</dbReference>
<comment type="pathway">
    <text evidence="3 11">Cofactor biosynthesis; thiamine diphosphate biosynthesis; 4-methyl-5-(2-phosphoethyl)-thiazole from 5-(2-hydroxyethyl)-4-methylthiazole: step 1/1.</text>
</comment>
<evidence type="ECO:0000256" key="2">
    <source>
        <dbReference type="ARBA" id="ARBA00001946"/>
    </source>
</evidence>
<evidence type="ECO:0000256" key="4">
    <source>
        <dbReference type="ARBA" id="ARBA00022679"/>
    </source>
</evidence>
<comment type="function">
    <text evidence="11">Catalyzes the phosphorylation of the hydroxyl group of 4-methyl-5-beta-hydroxyethylthiazole (THZ).</text>
</comment>
<dbReference type="HOGENOM" id="CLU_019943_0_1_11"/>
<comment type="caution">
    <text evidence="12">The sequence shown here is derived from an EMBL/GenBank/DDBJ whole genome shotgun (WGS) entry which is preliminary data.</text>
</comment>
<evidence type="ECO:0000256" key="8">
    <source>
        <dbReference type="ARBA" id="ARBA00022840"/>
    </source>
</evidence>
<proteinExistence type="inferred from homology"/>
<keyword evidence="6 11" id="KW-0547">Nucleotide-binding</keyword>
<evidence type="ECO:0000256" key="7">
    <source>
        <dbReference type="ARBA" id="ARBA00022777"/>
    </source>
</evidence>
<evidence type="ECO:0000256" key="3">
    <source>
        <dbReference type="ARBA" id="ARBA00004868"/>
    </source>
</evidence>
<protein>
    <recommendedName>
        <fullName evidence="11">Hydroxyethylthiazole kinase</fullName>
        <ecNumber evidence="11">2.7.1.50</ecNumber>
    </recommendedName>
    <alternativeName>
        <fullName evidence="11">4-methyl-5-beta-hydroxyethylthiazole kinase</fullName>
        <shortName evidence="11">TH kinase</shortName>
        <shortName evidence="11">Thz kinase</shortName>
    </alternativeName>
</protein>
<dbReference type="GO" id="GO:0004417">
    <property type="term" value="F:hydroxyethylthiazole kinase activity"/>
    <property type="evidence" value="ECO:0007669"/>
    <property type="project" value="UniProtKB-UniRule"/>
</dbReference>
<dbReference type="GO" id="GO:0000287">
    <property type="term" value="F:magnesium ion binding"/>
    <property type="evidence" value="ECO:0007669"/>
    <property type="project" value="UniProtKB-UniRule"/>
</dbReference>
<evidence type="ECO:0000256" key="1">
    <source>
        <dbReference type="ARBA" id="ARBA00001771"/>
    </source>
</evidence>
<comment type="similarity">
    <text evidence="11">Belongs to the Thz kinase family.</text>
</comment>
<name>L1MHD5_9CORY</name>
<evidence type="ECO:0000256" key="9">
    <source>
        <dbReference type="ARBA" id="ARBA00022842"/>
    </source>
</evidence>
<keyword evidence="8 11" id="KW-0067">ATP-binding</keyword>
<gene>
    <name evidence="11" type="primary">thiM</name>
    <name evidence="12" type="ORF">HMPREF9997_01194</name>
</gene>
<dbReference type="UniPathway" id="UPA00060">
    <property type="reaction ID" value="UER00139"/>
</dbReference>
<feature type="binding site" evidence="11">
    <location>
        <position position="17"/>
    </location>
    <ligand>
        <name>substrate</name>
    </ligand>
</feature>
<dbReference type="Gene3D" id="3.40.1190.20">
    <property type="match status" value="1"/>
</dbReference>
<dbReference type="PRINTS" id="PR01099">
    <property type="entry name" value="HYETHTZKNASE"/>
</dbReference>
<dbReference type="HAMAP" id="MF_00228">
    <property type="entry name" value="Thz_kinase"/>
    <property type="match status" value="1"/>
</dbReference>
<dbReference type="CDD" id="cd01170">
    <property type="entry name" value="THZ_kinase"/>
    <property type="match status" value="1"/>
</dbReference>
<dbReference type="Pfam" id="PF02110">
    <property type="entry name" value="HK"/>
    <property type="match status" value="1"/>
</dbReference>
<evidence type="ECO:0000313" key="12">
    <source>
        <dbReference type="EMBL" id="EKX90698.1"/>
    </source>
</evidence>
<dbReference type="PIRSF" id="PIRSF000513">
    <property type="entry name" value="Thz_kinase"/>
    <property type="match status" value="1"/>
</dbReference>
<keyword evidence="7 11" id="KW-0418">Kinase</keyword>
<evidence type="ECO:0000256" key="6">
    <source>
        <dbReference type="ARBA" id="ARBA00022741"/>
    </source>
</evidence>
<sequence>MEITANVLLAVGASPAMCDTPSESADFAAIASAVLINAGTPTRDQYEGMRQAIQGATVAGTPWVLDPVAVGALQERTDFAREILQFAPHAIRGNASEIVALAGLGSGGRGVDATDDVAAALPAAKQLAVQTKGVVAISGESDFIVSAHQVTKVDSGHPLMPIVIGTGCALGALTAAYLGAAHIRGIAAHDAVVAAHAHTGAAGMVAGESARGPGSFAPAWVDALYNLTPEHIAELVTVQEVSSS</sequence>
<evidence type="ECO:0000256" key="11">
    <source>
        <dbReference type="HAMAP-Rule" id="MF_00228"/>
    </source>
</evidence>
<reference evidence="12 13" key="1">
    <citation type="submission" date="2012-05" db="EMBL/GenBank/DDBJ databases">
        <authorList>
            <person name="Weinstock G."/>
            <person name="Sodergren E."/>
            <person name="Lobos E.A."/>
            <person name="Fulton L."/>
            <person name="Fulton R."/>
            <person name="Courtney L."/>
            <person name="Fronick C."/>
            <person name="O'Laughlin M."/>
            <person name="Godfrey J."/>
            <person name="Wilson R.M."/>
            <person name="Miner T."/>
            <person name="Farmer C."/>
            <person name="Delehaunty K."/>
            <person name="Cordes M."/>
            <person name="Minx P."/>
            <person name="Tomlinson C."/>
            <person name="Chen J."/>
            <person name="Wollam A."/>
            <person name="Pepin K.H."/>
            <person name="Bhonagiri V."/>
            <person name="Zhang X."/>
            <person name="Suruliraj S."/>
            <person name="Warren W."/>
            <person name="Mitreva M."/>
            <person name="Mardis E.R."/>
            <person name="Wilson R.K."/>
        </authorList>
    </citation>
    <scope>NUCLEOTIDE SEQUENCE [LARGE SCALE GENOMIC DNA]</scope>
    <source>
        <strain evidence="12 13">F0235</strain>
    </source>
</reference>
<feature type="binding site" evidence="11">
    <location>
        <position position="165"/>
    </location>
    <ligand>
        <name>substrate</name>
    </ligand>
</feature>
<organism evidence="12 13">
    <name type="scientific">Corynebacterium durum F0235</name>
    <dbReference type="NCBI Taxonomy" id="1035195"/>
    <lineage>
        <taxon>Bacteria</taxon>
        <taxon>Bacillati</taxon>
        <taxon>Actinomycetota</taxon>
        <taxon>Actinomycetes</taxon>
        <taxon>Mycobacteriales</taxon>
        <taxon>Corynebacteriaceae</taxon>
        <taxon>Corynebacterium</taxon>
    </lineage>
</organism>
<dbReference type="eggNOG" id="COG2145">
    <property type="taxonomic scope" value="Bacteria"/>
</dbReference>
<keyword evidence="9 11" id="KW-0460">Magnesium</keyword>
<dbReference type="GO" id="GO:0009228">
    <property type="term" value="P:thiamine biosynthetic process"/>
    <property type="evidence" value="ECO:0007669"/>
    <property type="project" value="UniProtKB-KW"/>
</dbReference>
<dbReference type="EC" id="2.7.1.50" evidence="11"/>
<dbReference type="GO" id="GO:0009229">
    <property type="term" value="P:thiamine diphosphate biosynthetic process"/>
    <property type="evidence" value="ECO:0007669"/>
    <property type="project" value="UniProtKB-UniRule"/>
</dbReference>
<feature type="binding site" evidence="11">
    <location>
        <position position="92"/>
    </location>
    <ligand>
        <name>ATP</name>
        <dbReference type="ChEBI" id="CHEBI:30616"/>
    </ligand>
</feature>
<keyword evidence="10 11" id="KW-0784">Thiamine biosynthesis</keyword>